<evidence type="ECO:0000313" key="4">
    <source>
        <dbReference type="Proteomes" id="UP001068021"/>
    </source>
</evidence>
<keyword evidence="1" id="KW-0812">Transmembrane</keyword>
<evidence type="ECO:0000313" key="3">
    <source>
        <dbReference type="EMBL" id="MCZ3372218.1"/>
    </source>
</evidence>
<dbReference type="EMBL" id="JAPVES010000030">
    <property type="protein sequence ID" value="MCZ3372218.1"/>
    <property type="molecule type" value="Genomic_DNA"/>
</dbReference>
<feature type="transmembrane region" description="Helical" evidence="1">
    <location>
        <begin position="91"/>
        <end position="118"/>
    </location>
</feature>
<dbReference type="AlphaFoldDB" id="A0A9E5DGD4"/>
<keyword evidence="1" id="KW-1133">Transmembrane helix</keyword>
<accession>A0A9E5DGD4</accession>
<gene>
    <name evidence="3" type="ORF">O3H35_06195</name>
    <name evidence="2" type="ORF">O3H54_01090</name>
</gene>
<dbReference type="Proteomes" id="UP001074446">
    <property type="component" value="Unassembled WGS sequence"/>
</dbReference>
<comment type="caution">
    <text evidence="2">The sequence shown here is derived from an EMBL/GenBank/DDBJ whole genome shotgun (WGS) entry which is preliminary data.</text>
</comment>
<feature type="transmembrane region" description="Helical" evidence="1">
    <location>
        <begin position="6"/>
        <end position="23"/>
    </location>
</feature>
<dbReference type="Proteomes" id="UP001068021">
    <property type="component" value="Unassembled WGS sequence"/>
</dbReference>
<evidence type="ECO:0000313" key="2">
    <source>
        <dbReference type="EMBL" id="MCZ3364466.1"/>
    </source>
</evidence>
<dbReference type="EMBL" id="JAPVER010000018">
    <property type="protein sequence ID" value="MCZ3364466.1"/>
    <property type="molecule type" value="Genomic_DNA"/>
</dbReference>
<dbReference type="RefSeq" id="WP_048081251.1">
    <property type="nucleotide sequence ID" value="NZ_JAPVER010000018.1"/>
</dbReference>
<protein>
    <submittedName>
        <fullName evidence="2">Cell wall biosynthesis protein</fullName>
    </submittedName>
</protein>
<name>A0A9E5DGD4_9EURY</name>
<feature type="transmembrane region" description="Helical" evidence="1">
    <location>
        <begin position="130"/>
        <end position="147"/>
    </location>
</feature>
<reference evidence="2" key="1">
    <citation type="submission" date="2022-12" db="EMBL/GenBank/DDBJ databases">
        <title>Reclassification of two methanogenic archaea species isolated from the Kolyma lowland permafrost.</title>
        <authorList>
            <person name="Trubitsyn V.E."/>
            <person name="Rivkina E.M."/>
            <person name="Shcherbakova V.A."/>
        </authorList>
    </citation>
    <scope>NUCLEOTIDE SEQUENCE</scope>
    <source>
        <strain evidence="2">M2</strain>
        <strain evidence="3">MK4</strain>
    </source>
</reference>
<sequence>MYTEIILAFIISAILTLLFSWIIKKSGSSLYTSVRGGTPRAVGIAPFIVILLFLPLNYSYLVALIGIFAFLDDLIGRKKTKRLPFEIGQLSRGIGMLAVAVIGFFYVGPASILIALMIQPLNIADMQPGAACSTVIIMCIPALILAVPAGLSIYIPLVVLAACIGYAPLDYKGKIMMGEIGNHSFAVALGIAYAVLGGVYGSISSIGYSIGSFLGALALFIVTLFVIAFIRRKNLNIFLEEKLGIKNPYFGDYIMDVLTGGGLGDLIRKIILGKREIVIKRHVFKILGFRRLVYNPHAYR</sequence>
<keyword evidence="4" id="KW-1185">Reference proteome</keyword>
<keyword evidence="1" id="KW-0472">Membrane</keyword>
<feature type="transmembrane region" description="Helical" evidence="1">
    <location>
        <begin position="209"/>
        <end position="230"/>
    </location>
</feature>
<feature type="transmembrane region" description="Helical" evidence="1">
    <location>
        <begin position="44"/>
        <end position="71"/>
    </location>
</feature>
<feature type="transmembrane region" description="Helical" evidence="1">
    <location>
        <begin position="183"/>
        <end position="203"/>
    </location>
</feature>
<evidence type="ECO:0000256" key="1">
    <source>
        <dbReference type="SAM" id="Phobius"/>
    </source>
</evidence>
<proteinExistence type="predicted"/>
<organism evidence="2 4">
    <name type="scientific">Methanobacterium veterum</name>
    <dbReference type="NCBI Taxonomy" id="408577"/>
    <lineage>
        <taxon>Archaea</taxon>
        <taxon>Methanobacteriati</taxon>
        <taxon>Methanobacteriota</taxon>
        <taxon>Methanomada group</taxon>
        <taxon>Methanobacteria</taxon>
        <taxon>Methanobacteriales</taxon>
        <taxon>Methanobacteriaceae</taxon>
        <taxon>Methanobacterium</taxon>
    </lineage>
</organism>